<organism evidence="1 2">
    <name type="scientific">Photorhabdus laumondii subsp. laumondii</name>
    <name type="common">Photorhabdus luminescens subsp. laumondii</name>
    <dbReference type="NCBI Taxonomy" id="141679"/>
    <lineage>
        <taxon>Bacteria</taxon>
        <taxon>Pseudomonadati</taxon>
        <taxon>Pseudomonadota</taxon>
        <taxon>Gammaproteobacteria</taxon>
        <taxon>Enterobacterales</taxon>
        <taxon>Morganellaceae</taxon>
        <taxon>Photorhabdus</taxon>
    </lineage>
</organism>
<evidence type="ECO:0000313" key="1">
    <source>
        <dbReference type="EMBL" id="NDL38749.1"/>
    </source>
</evidence>
<name>A0A6L9JI34_PHOLM</name>
<gene>
    <name evidence="1" type="ORF">GPY51_08135</name>
</gene>
<dbReference type="AlphaFoldDB" id="A0A6L9JI34"/>
<comment type="caution">
    <text evidence="1">The sequence shown here is derived from an EMBL/GenBank/DDBJ whole genome shotgun (WGS) entry which is preliminary data.</text>
</comment>
<accession>A0A6L9JI34</accession>
<proteinExistence type="predicted"/>
<protein>
    <submittedName>
        <fullName evidence="1">Uncharacterized protein</fullName>
    </submittedName>
</protein>
<reference evidence="1 2" key="1">
    <citation type="submission" date="2019-12" db="EMBL/GenBank/DDBJ databases">
        <title>Engineering Photorhabdus to improve their lethality against agricultural pests.</title>
        <authorList>
            <person name="Machado R.A.R."/>
        </authorList>
    </citation>
    <scope>NUCLEOTIDE SEQUENCE [LARGE SCALE GENOMIC DNA]</scope>
    <source>
        <strain evidence="1 2">EN01</strain>
    </source>
</reference>
<sequence length="77" mass="8661">MSEDAFDRLSSIIEHNDTAAYEKIMKSDCLFLKEGTPIEKVVSQGWASGVAHVKIYVSGEFYDVWTNTENLKAGKME</sequence>
<dbReference type="EMBL" id="WSFA01000015">
    <property type="protein sequence ID" value="NDL38749.1"/>
    <property type="molecule type" value="Genomic_DNA"/>
</dbReference>
<evidence type="ECO:0000313" key="2">
    <source>
        <dbReference type="Proteomes" id="UP000479300"/>
    </source>
</evidence>
<dbReference type="Proteomes" id="UP000479300">
    <property type="component" value="Unassembled WGS sequence"/>
</dbReference>